<dbReference type="EMBL" id="JAHQIW010000084">
    <property type="protein sequence ID" value="KAJ1345918.1"/>
    <property type="molecule type" value="Genomic_DNA"/>
</dbReference>
<reference evidence="1" key="1">
    <citation type="submission" date="2021-06" db="EMBL/GenBank/DDBJ databases">
        <title>Parelaphostrongylus tenuis whole genome reference sequence.</title>
        <authorList>
            <person name="Garwood T.J."/>
            <person name="Larsen P.A."/>
            <person name="Fountain-Jones N.M."/>
            <person name="Garbe J.R."/>
            <person name="Macchietto M.G."/>
            <person name="Kania S.A."/>
            <person name="Gerhold R.W."/>
            <person name="Richards J.E."/>
            <person name="Wolf T.M."/>
        </authorList>
    </citation>
    <scope>NUCLEOTIDE SEQUENCE</scope>
    <source>
        <strain evidence="1">MNPRO001-30</strain>
        <tissue evidence="1">Meninges</tissue>
    </source>
</reference>
<comment type="caution">
    <text evidence="1">The sequence shown here is derived from an EMBL/GenBank/DDBJ whole genome shotgun (WGS) entry which is preliminary data.</text>
</comment>
<dbReference type="Proteomes" id="UP001196413">
    <property type="component" value="Unassembled WGS sequence"/>
</dbReference>
<dbReference type="AlphaFoldDB" id="A0AAD5LWA9"/>
<keyword evidence="2" id="KW-1185">Reference proteome</keyword>
<evidence type="ECO:0000313" key="2">
    <source>
        <dbReference type="Proteomes" id="UP001196413"/>
    </source>
</evidence>
<protein>
    <submittedName>
        <fullName evidence="1">Uncharacterized protein</fullName>
    </submittedName>
</protein>
<sequence length="64" mass="7508">MNVEDVLNHLSVRVQDRKVVLRRLNDLVKDGSNQLVIQRRSAKYTAIEYDPKLTKEDKVPFIIE</sequence>
<gene>
    <name evidence="1" type="ORF">KIN20_000554</name>
</gene>
<accession>A0AAD5LWA9</accession>
<name>A0AAD5LWA9_PARTN</name>
<proteinExistence type="predicted"/>
<organism evidence="1 2">
    <name type="scientific">Parelaphostrongylus tenuis</name>
    <name type="common">Meningeal worm</name>
    <dbReference type="NCBI Taxonomy" id="148309"/>
    <lineage>
        <taxon>Eukaryota</taxon>
        <taxon>Metazoa</taxon>
        <taxon>Ecdysozoa</taxon>
        <taxon>Nematoda</taxon>
        <taxon>Chromadorea</taxon>
        <taxon>Rhabditida</taxon>
        <taxon>Rhabditina</taxon>
        <taxon>Rhabditomorpha</taxon>
        <taxon>Strongyloidea</taxon>
        <taxon>Metastrongylidae</taxon>
        <taxon>Parelaphostrongylus</taxon>
    </lineage>
</organism>
<evidence type="ECO:0000313" key="1">
    <source>
        <dbReference type="EMBL" id="KAJ1345918.1"/>
    </source>
</evidence>